<feature type="region of interest" description="Disordered" evidence="1">
    <location>
        <begin position="264"/>
        <end position="357"/>
    </location>
</feature>
<feature type="compositionally biased region" description="Low complexity" evidence="1">
    <location>
        <begin position="124"/>
        <end position="163"/>
    </location>
</feature>
<sequence length="357" mass="35163">MWRECAADMEGGAPEEDLSDVLPPFGPQHANSHHAEGDDGDDSLFWDYVGPKAGPGSSNSSNAAAPPPAPAPSSAPWSSIMATAKSAMAGAPSAAQVAALGGGIAPTPRSAPKQAGGWASAVGAGTSNSAAARPAAPSSSAAARPAATPSASSSSMQQHAAAGQRGGAAGGAPAVAPQSALSAQSGPPLMAGDVVLSSEFQGWCRNEMLRFFGHTDLSLVEVLVTLPSRSEVADYCSMFMEGKPGVSTFVAEFLKRKDAEVARATAPAKKGSKAKKAAGPPPPTTAASVLQGKAQPAAAPAPAAAPSGNGVRSSEWSQVPVAPPKAKGGAAAGQQKSSKGGAAQNTKKSGFNVLKAA</sequence>
<feature type="compositionally biased region" description="Low complexity" evidence="1">
    <location>
        <begin position="171"/>
        <end position="180"/>
    </location>
</feature>
<organism evidence="2">
    <name type="scientific">Dunaliella tertiolecta</name>
    <name type="common">Green alga</name>
    <dbReference type="NCBI Taxonomy" id="3047"/>
    <lineage>
        <taxon>Eukaryota</taxon>
        <taxon>Viridiplantae</taxon>
        <taxon>Chlorophyta</taxon>
        <taxon>core chlorophytes</taxon>
        <taxon>Chlorophyceae</taxon>
        <taxon>CS clade</taxon>
        <taxon>Chlamydomonadales</taxon>
        <taxon>Dunaliellaceae</taxon>
        <taxon>Dunaliella</taxon>
    </lineage>
</organism>
<evidence type="ECO:0000256" key="1">
    <source>
        <dbReference type="SAM" id="MobiDB-lite"/>
    </source>
</evidence>
<feature type="region of interest" description="Disordered" evidence="1">
    <location>
        <begin position="108"/>
        <end position="183"/>
    </location>
</feature>
<feature type="compositionally biased region" description="Low complexity" evidence="1">
    <location>
        <begin position="294"/>
        <end position="306"/>
    </location>
</feature>
<feature type="compositionally biased region" description="Low complexity" evidence="1">
    <location>
        <begin position="324"/>
        <end position="343"/>
    </location>
</feature>
<evidence type="ECO:0008006" key="3">
    <source>
        <dbReference type="Google" id="ProtNLM"/>
    </source>
</evidence>
<gene>
    <name evidence="2" type="ORF">DTER00134_LOCUS18801</name>
</gene>
<feature type="region of interest" description="Disordered" evidence="1">
    <location>
        <begin position="1"/>
        <end position="77"/>
    </location>
</feature>
<accession>A0A7S3VRX4</accession>
<dbReference type="EMBL" id="HBIP01030956">
    <property type="protein sequence ID" value="CAE0503728.1"/>
    <property type="molecule type" value="Transcribed_RNA"/>
</dbReference>
<evidence type="ECO:0000313" key="2">
    <source>
        <dbReference type="EMBL" id="CAE0503728.1"/>
    </source>
</evidence>
<reference evidence="2" key="1">
    <citation type="submission" date="2021-01" db="EMBL/GenBank/DDBJ databases">
        <authorList>
            <person name="Corre E."/>
            <person name="Pelletier E."/>
            <person name="Niang G."/>
            <person name="Scheremetjew M."/>
            <person name="Finn R."/>
            <person name="Kale V."/>
            <person name="Holt S."/>
            <person name="Cochrane G."/>
            <person name="Meng A."/>
            <person name="Brown T."/>
            <person name="Cohen L."/>
        </authorList>
    </citation>
    <scope>NUCLEOTIDE SEQUENCE</scope>
    <source>
        <strain evidence="2">CCMP1320</strain>
    </source>
</reference>
<name>A0A7S3VRX4_DUNTE</name>
<proteinExistence type="predicted"/>
<dbReference type="AlphaFoldDB" id="A0A7S3VRX4"/>
<protein>
    <recommendedName>
        <fullName evidence="3">GYF domain-containing protein</fullName>
    </recommendedName>
</protein>
<feature type="compositionally biased region" description="Low complexity" evidence="1">
    <location>
        <begin position="54"/>
        <end position="64"/>
    </location>
</feature>